<evidence type="ECO:0000313" key="2">
    <source>
        <dbReference type="EMBL" id="MFJ1269896.1"/>
    </source>
</evidence>
<comment type="caution">
    <text evidence="2">The sequence shown here is derived from an EMBL/GenBank/DDBJ whole genome shotgun (WGS) entry which is preliminary data.</text>
</comment>
<evidence type="ECO:0000259" key="1">
    <source>
        <dbReference type="Pfam" id="PF12200"/>
    </source>
</evidence>
<keyword evidence="3" id="KW-1185">Reference proteome</keyword>
<dbReference type="SUPFAM" id="SSF158634">
    <property type="entry name" value="RPA2825-like"/>
    <property type="match status" value="1"/>
</dbReference>
<gene>
    <name evidence="2" type="ORF">ACD661_15150</name>
</gene>
<sequence length="125" mass="13239">MSIFGSIRSAIFGTAKAATPVSTGGISGNTAVAPSTPKPMTESEIEAMIQKVADTTGHKDYNWKQSIVDLMKLLNLDSSLSARKQLAEELGYTGALDGSAEMNVWLHKQVMIKLAESGGVPNSLK</sequence>
<dbReference type="Pfam" id="PF12200">
    <property type="entry name" value="DUF3597"/>
    <property type="match status" value="1"/>
</dbReference>
<organism evidence="2 3">
    <name type="scientific">Legionella lytica</name>
    <dbReference type="NCBI Taxonomy" id="96232"/>
    <lineage>
        <taxon>Bacteria</taxon>
        <taxon>Pseudomonadati</taxon>
        <taxon>Pseudomonadota</taxon>
        <taxon>Gammaproteobacteria</taxon>
        <taxon>Legionellales</taxon>
        <taxon>Legionellaceae</taxon>
        <taxon>Legionella</taxon>
    </lineage>
</organism>
<accession>A0ABW8DD42</accession>
<dbReference type="InterPro" id="IPR022016">
    <property type="entry name" value="DUF3597"/>
</dbReference>
<evidence type="ECO:0000313" key="3">
    <source>
        <dbReference type="Proteomes" id="UP001615550"/>
    </source>
</evidence>
<dbReference type="EMBL" id="JBGORX010000010">
    <property type="protein sequence ID" value="MFJ1269896.1"/>
    <property type="molecule type" value="Genomic_DNA"/>
</dbReference>
<protein>
    <submittedName>
        <fullName evidence="2">DUF3597 domain-containing protein</fullName>
    </submittedName>
</protein>
<proteinExistence type="predicted"/>
<dbReference type="Proteomes" id="UP001615550">
    <property type="component" value="Unassembled WGS sequence"/>
</dbReference>
<dbReference type="RefSeq" id="WP_400188711.1">
    <property type="nucleotide sequence ID" value="NZ_JBGORX010000010.1"/>
</dbReference>
<name>A0ABW8DD42_9GAMM</name>
<reference evidence="2 3" key="1">
    <citation type="submission" date="2024-08" db="EMBL/GenBank/DDBJ databases">
        <title>Draft Genome Sequence of Legionella lytica strain DSB2004, Isolated From a Fire Sprinkler System.</title>
        <authorList>
            <person name="Everhart A.D."/>
            <person name="Kidane D.T."/>
            <person name="Farone A.L."/>
            <person name="Farone M.B."/>
        </authorList>
    </citation>
    <scope>NUCLEOTIDE SEQUENCE [LARGE SCALE GENOMIC DNA]</scope>
    <source>
        <strain evidence="2 3">DSB2004</strain>
    </source>
</reference>
<feature type="domain" description="DUF3597" evidence="1">
    <location>
        <begin position="3"/>
        <end position="119"/>
    </location>
</feature>